<name>A0AAW2WWW3_9LAMI</name>
<evidence type="ECO:0000256" key="5">
    <source>
        <dbReference type="ARBA" id="ARBA00022723"/>
    </source>
</evidence>
<reference evidence="11" key="2">
    <citation type="journal article" date="2024" name="Plant">
        <title>Genomic evolution and insights into agronomic trait innovations of Sesamum species.</title>
        <authorList>
            <person name="Miao H."/>
            <person name="Wang L."/>
            <person name="Qu L."/>
            <person name="Liu H."/>
            <person name="Sun Y."/>
            <person name="Le M."/>
            <person name="Wang Q."/>
            <person name="Wei S."/>
            <person name="Zheng Y."/>
            <person name="Lin W."/>
            <person name="Duan Y."/>
            <person name="Cao H."/>
            <person name="Xiong S."/>
            <person name="Wang X."/>
            <person name="Wei L."/>
            <person name="Li C."/>
            <person name="Ma Q."/>
            <person name="Ju M."/>
            <person name="Zhao R."/>
            <person name="Li G."/>
            <person name="Mu C."/>
            <person name="Tian Q."/>
            <person name="Mei H."/>
            <person name="Zhang T."/>
            <person name="Gao T."/>
            <person name="Zhang H."/>
        </authorList>
    </citation>
    <scope>NUCLEOTIDE SEQUENCE</scope>
    <source>
        <strain evidence="11">KEN1</strain>
    </source>
</reference>
<dbReference type="GO" id="GO:0004518">
    <property type="term" value="F:nuclease activity"/>
    <property type="evidence" value="ECO:0007669"/>
    <property type="project" value="UniProtKB-KW"/>
</dbReference>
<feature type="domain" description="DDE Tnp4" evidence="10">
    <location>
        <begin position="78"/>
        <end position="194"/>
    </location>
</feature>
<feature type="compositionally biased region" description="Polar residues" evidence="8">
    <location>
        <begin position="276"/>
        <end position="289"/>
    </location>
</feature>
<keyword evidence="7" id="KW-0539">Nucleus</keyword>
<evidence type="ECO:0000259" key="10">
    <source>
        <dbReference type="Pfam" id="PF13359"/>
    </source>
</evidence>
<keyword evidence="5" id="KW-0479">Metal-binding</keyword>
<feature type="transmembrane region" description="Helical" evidence="9">
    <location>
        <begin position="86"/>
        <end position="107"/>
    </location>
</feature>
<evidence type="ECO:0000256" key="9">
    <source>
        <dbReference type="SAM" id="Phobius"/>
    </source>
</evidence>
<dbReference type="PANTHER" id="PTHR22930:SF281">
    <property type="entry name" value="NUCLEASE"/>
    <property type="match status" value="1"/>
</dbReference>
<dbReference type="GO" id="GO:0046872">
    <property type="term" value="F:metal ion binding"/>
    <property type="evidence" value="ECO:0007669"/>
    <property type="project" value="UniProtKB-KW"/>
</dbReference>
<accession>A0AAW2WWW3</accession>
<reference evidence="11" key="1">
    <citation type="submission" date="2020-06" db="EMBL/GenBank/DDBJ databases">
        <authorList>
            <person name="Li T."/>
            <person name="Hu X."/>
            <person name="Zhang T."/>
            <person name="Song X."/>
            <person name="Zhang H."/>
            <person name="Dai N."/>
            <person name="Sheng W."/>
            <person name="Hou X."/>
            <person name="Wei L."/>
        </authorList>
    </citation>
    <scope>NUCLEOTIDE SEQUENCE</scope>
    <source>
        <strain evidence="11">KEN1</strain>
        <tissue evidence="11">Leaf</tissue>
    </source>
</reference>
<evidence type="ECO:0000256" key="4">
    <source>
        <dbReference type="ARBA" id="ARBA00022722"/>
    </source>
</evidence>
<evidence type="ECO:0000256" key="3">
    <source>
        <dbReference type="ARBA" id="ARBA00006958"/>
    </source>
</evidence>
<comment type="similarity">
    <text evidence="3">Belongs to the HARBI1 family.</text>
</comment>
<keyword evidence="4" id="KW-0540">Nuclease</keyword>
<keyword evidence="6" id="KW-0378">Hydrolase</keyword>
<keyword evidence="9" id="KW-0812">Transmembrane</keyword>
<gene>
    <name evidence="11" type="ORF">Slati_1741800</name>
</gene>
<comment type="subcellular location">
    <subcellularLocation>
        <location evidence="2">Nucleus</location>
    </subcellularLocation>
</comment>
<evidence type="ECO:0000256" key="1">
    <source>
        <dbReference type="ARBA" id="ARBA00001968"/>
    </source>
</evidence>
<keyword evidence="9" id="KW-0472">Membrane</keyword>
<comment type="cofactor">
    <cofactor evidence="1">
        <name>a divalent metal cation</name>
        <dbReference type="ChEBI" id="CHEBI:60240"/>
    </cofactor>
</comment>
<feature type="region of interest" description="Disordered" evidence="8">
    <location>
        <begin position="257"/>
        <end position="302"/>
    </location>
</feature>
<dbReference type="AlphaFoldDB" id="A0AAW2WWW3"/>
<dbReference type="EMBL" id="JACGWN010000006">
    <property type="protein sequence ID" value="KAL0446139.1"/>
    <property type="molecule type" value="Genomic_DNA"/>
</dbReference>
<dbReference type="GO" id="GO:0005634">
    <property type="term" value="C:nucleus"/>
    <property type="evidence" value="ECO:0007669"/>
    <property type="project" value="UniProtKB-SubCell"/>
</dbReference>
<dbReference type="Pfam" id="PF13359">
    <property type="entry name" value="DDE_Tnp_4"/>
    <property type="match status" value="1"/>
</dbReference>
<evidence type="ECO:0000313" key="11">
    <source>
        <dbReference type="EMBL" id="KAL0446139.1"/>
    </source>
</evidence>
<dbReference type="PANTHER" id="PTHR22930">
    <property type="match status" value="1"/>
</dbReference>
<keyword evidence="9" id="KW-1133">Transmembrane helix</keyword>
<proteinExistence type="inferred from homology"/>
<protein>
    <recommendedName>
        <fullName evidence="10">DDE Tnp4 domain-containing protein</fullName>
    </recommendedName>
</protein>
<organism evidence="11">
    <name type="scientific">Sesamum latifolium</name>
    <dbReference type="NCBI Taxonomy" id="2727402"/>
    <lineage>
        <taxon>Eukaryota</taxon>
        <taxon>Viridiplantae</taxon>
        <taxon>Streptophyta</taxon>
        <taxon>Embryophyta</taxon>
        <taxon>Tracheophyta</taxon>
        <taxon>Spermatophyta</taxon>
        <taxon>Magnoliopsida</taxon>
        <taxon>eudicotyledons</taxon>
        <taxon>Gunneridae</taxon>
        <taxon>Pentapetalae</taxon>
        <taxon>asterids</taxon>
        <taxon>lamiids</taxon>
        <taxon>Lamiales</taxon>
        <taxon>Pedaliaceae</taxon>
        <taxon>Sesamum</taxon>
    </lineage>
</organism>
<sequence length="355" mass="40370">MTRQPTLRMNRNAFGRLCYVLEQFGGVRDNKNVTIFFSPDLSQLLKIALTLGGDVLRVVWVHLMEHTLMLGYLIGKGRYRTRKGHVAVNILGVCNMNMQFIYVFTGWEGSVADSRVLRDAITRPDGLRVPTGKYYLCDNGYTNGDGFLAPYRGVRYHLREWDHGPMGPQNKEELFNLKHSSARNVIERTFGLLKVDPTAKSMRFKFFPYFLVWREIFRKDQATGERAKDGKATADAVREEEAMETRDYYVPTADWNPEEGFVSNDGDQTRAEMNIDPTTHSSSALNPNSDKTKKCKKPQAAPEDRLVDMVSSFCQDANARLGTLTKILQTECRDLEKCAEVENAIAEIEGIDENE</sequence>
<evidence type="ECO:0000256" key="6">
    <source>
        <dbReference type="ARBA" id="ARBA00022801"/>
    </source>
</evidence>
<evidence type="ECO:0000256" key="7">
    <source>
        <dbReference type="ARBA" id="ARBA00023242"/>
    </source>
</evidence>
<comment type="caution">
    <text evidence="11">The sequence shown here is derived from an EMBL/GenBank/DDBJ whole genome shotgun (WGS) entry which is preliminary data.</text>
</comment>
<dbReference type="InterPro" id="IPR045249">
    <property type="entry name" value="HARBI1-like"/>
</dbReference>
<evidence type="ECO:0000256" key="8">
    <source>
        <dbReference type="SAM" id="MobiDB-lite"/>
    </source>
</evidence>
<dbReference type="GO" id="GO:0016787">
    <property type="term" value="F:hydrolase activity"/>
    <property type="evidence" value="ECO:0007669"/>
    <property type="project" value="UniProtKB-KW"/>
</dbReference>
<evidence type="ECO:0000256" key="2">
    <source>
        <dbReference type="ARBA" id="ARBA00004123"/>
    </source>
</evidence>
<dbReference type="InterPro" id="IPR027806">
    <property type="entry name" value="HARBI1_dom"/>
</dbReference>